<proteinExistence type="predicted"/>
<dbReference type="EMBL" id="CM045762">
    <property type="protein sequence ID" value="KAI8012644.1"/>
    <property type="molecule type" value="Genomic_DNA"/>
</dbReference>
<evidence type="ECO:0000313" key="2">
    <source>
        <dbReference type="Proteomes" id="UP001060215"/>
    </source>
</evidence>
<comment type="caution">
    <text evidence="1">The sequence shown here is derived from an EMBL/GenBank/DDBJ whole genome shotgun (WGS) entry which is preliminary data.</text>
</comment>
<sequence length="145" mass="15762">MATQMGEVKRKCNMCRLNANSDSVLFHYNGHGVPKPTANGAIWVFNKGCTQYIPLSVSELDSWLKTPSIYVFDCSAAGMIVNTLTELQQCNLSGPSSSSMKDCILLAACEAHESLPQHAGLPADVFTSCLTTPIKMALSWYVPFP</sequence>
<accession>A0ACC0HGV9</accession>
<gene>
    <name evidence="1" type="ORF">LOK49_LG06G02723</name>
</gene>
<evidence type="ECO:0000313" key="1">
    <source>
        <dbReference type="EMBL" id="KAI8012644.1"/>
    </source>
</evidence>
<protein>
    <submittedName>
        <fullName evidence="1">Regulatory-associated protein of TOR 1</fullName>
    </submittedName>
</protein>
<name>A0ACC0HGV9_9ERIC</name>
<keyword evidence="2" id="KW-1185">Reference proteome</keyword>
<dbReference type="Proteomes" id="UP001060215">
    <property type="component" value="Chromosome 5"/>
</dbReference>
<reference evidence="1 2" key="1">
    <citation type="journal article" date="2022" name="Plant J.">
        <title>Chromosome-level genome of Camellia lanceoleosa provides a valuable resource for understanding genome evolution and self-incompatibility.</title>
        <authorList>
            <person name="Gong W."/>
            <person name="Xiao S."/>
            <person name="Wang L."/>
            <person name="Liao Z."/>
            <person name="Chang Y."/>
            <person name="Mo W."/>
            <person name="Hu G."/>
            <person name="Li W."/>
            <person name="Zhao G."/>
            <person name="Zhu H."/>
            <person name="Hu X."/>
            <person name="Ji K."/>
            <person name="Xiang X."/>
            <person name="Song Q."/>
            <person name="Yuan D."/>
            <person name="Jin S."/>
            <person name="Zhang L."/>
        </authorList>
    </citation>
    <scope>NUCLEOTIDE SEQUENCE [LARGE SCALE GENOMIC DNA]</scope>
    <source>
        <strain evidence="1">SQ_2022a</strain>
    </source>
</reference>
<organism evidence="1 2">
    <name type="scientific">Camellia lanceoleosa</name>
    <dbReference type="NCBI Taxonomy" id="1840588"/>
    <lineage>
        <taxon>Eukaryota</taxon>
        <taxon>Viridiplantae</taxon>
        <taxon>Streptophyta</taxon>
        <taxon>Embryophyta</taxon>
        <taxon>Tracheophyta</taxon>
        <taxon>Spermatophyta</taxon>
        <taxon>Magnoliopsida</taxon>
        <taxon>eudicotyledons</taxon>
        <taxon>Gunneridae</taxon>
        <taxon>Pentapetalae</taxon>
        <taxon>asterids</taxon>
        <taxon>Ericales</taxon>
        <taxon>Theaceae</taxon>
        <taxon>Camellia</taxon>
    </lineage>
</organism>